<protein>
    <submittedName>
        <fullName evidence="2">DNA-binding protein</fullName>
    </submittedName>
</protein>
<keyword evidence="2" id="KW-0238">DNA-binding</keyword>
<dbReference type="EMBL" id="QMFZ01000034">
    <property type="protein sequence ID" value="RBB34682.1"/>
    <property type="molecule type" value="Genomic_DNA"/>
</dbReference>
<evidence type="ECO:0000256" key="1">
    <source>
        <dbReference type="SAM" id="Coils"/>
    </source>
</evidence>
<proteinExistence type="predicted"/>
<accession>A0A365QM20</accession>
<organism evidence="2 3">
    <name type="scientific">Burkholderia reimsis</name>
    <dbReference type="NCBI Taxonomy" id="2234132"/>
    <lineage>
        <taxon>Bacteria</taxon>
        <taxon>Pseudomonadati</taxon>
        <taxon>Pseudomonadota</taxon>
        <taxon>Betaproteobacteria</taxon>
        <taxon>Burkholderiales</taxon>
        <taxon>Burkholderiaceae</taxon>
        <taxon>Burkholderia</taxon>
    </lineage>
</organism>
<sequence>MQDIIPRDVPVGEAMALLAGLLVKCIDEDDLRTAQELMKHELFNSRTLEGVVLYARRETESALLERINALHGQLAEHAEERDMSQAYLAQLQAEQRERQDQAMRERQKAIKPAQAARLAGAKNTKIVEEFNRRRRSGEDFQGRNVCSDIAARFGVTADHVRKLKRAWLAT</sequence>
<feature type="coiled-coil region" evidence="1">
    <location>
        <begin position="74"/>
        <end position="108"/>
    </location>
</feature>
<evidence type="ECO:0000313" key="3">
    <source>
        <dbReference type="Proteomes" id="UP000252458"/>
    </source>
</evidence>
<reference evidence="2 3" key="1">
    <citation type="submission" date="2018-06" db="EMBL/GenBank/DDBJ databases">
        <title>Draft genome sequence of Burkholderia reimsis strain BE51 isolated from a French agricultural soil.</title>
        <authorList>
            <person name="Esmaeel Q."/>
        </authorList>
    </citation>
    <scope>NUCLEOTIDE SEQUENCE [LARGE SCALE GENOMIC DNA]</scope>
    <source>
        <strain evidence="2 3">BE51</strain>
    </source>
</reference>
<dbReference type="GO" id="GO:0003677">
    <property type="term" value="F:DNA binding"/>
    <property type="evidence" value="ECO:0007669"/>
    <property type="project" value="UniProtKB-KW"/>
</dbReference>
<gene>
    <name evidence="2" type="ORF">DPV79_30980</name>
</gene>
<comment type="caution">
    <text evidence="2">The sequence shown here is derived from an EMBL/GenBank/DDBJ whole genome shotgun (WGS) entry which is preliminary data.</text>
</comment>
<keyword evidence="1" id="KW-0175">Coiled coil</keyword>
<name>A0A365QM20_9BURK</name>
<keyword evidence="3" id="KW-1185">Reference proteome</keyword>
<dbReference type="AlphaFoldDB" id="A0A365QM20"/>
<evidence type="ECO:0000313" key="2">
    <source>
        <dbReference type="EMBL" id="RBB34682.1"/>
    </source>
</evidence>
<dbReference type="Proteomes" id="UP000252458">
    <property type="component" value="Unassembled WGS sequence"/>
</dbReference>
<dbReference type="RefSeq" id="WP_059497405.1">
    <property type="nucleotide sequence ID" value="NZ_QMFZ01000034.1"/>
</dbReference>